<feature type="zinc finger region" description="C3H1-type" evidence="4">
    <location>
        <begin position="94"/>
        <end position="121"/>
    </location>
</feature>
<dbReference type="Pfam" id="PF14608">
    <property type="entry name" value="zf-CCCH_2"/>
    <property type="match status" value="1"/>
</dbReference>
<feature type="region of interest" description="Disordered" evidence="5">
    <location>
        <begin position="127"/>
        <end position="152"/>
    </location>
</feature>
<dbReference type="SUPFAM" id="SSF90229">
    <property type="entry name" value="CCCH zinc finger"/>
    <property type="match status" value="1"/>
</dbReference>
<evidence type="ECO:0000256" key="5">
    <source>
        <dbReference type="SAM" id="MobiDB-lite"/>
    </source>
</evidence>
<dbReference type="InterPro" id="IPR000571">
    <property type="entry name" value="Znf_CCCH"/>
</dbReference>
<sequence>MPPKKQDNKPKKVAVDKTFGMKNKNKSTKVQQQVKIIQQQEAQKGINKDVLAKKAEKDRINEKKKAEQAKRELEGGLYGGLDLIVQPKVPFGVDPKTVLCAFHKVGKCTKGSKCKFSHDLNADRKGAKASVYADQRDEKKQGPAEGSTMENWTEEQLREAVSKKGNLKATTDIVCKHFLEAIEDQKYGYFWQCPNGDNCMYRHALPPGFVLKSQRKKEDEDAKNREISLEDFLEVERHKLDQSKLTPLTKESFAEWKKTRVSKKEAEEQALQSAKSATAAAGKLSGLSGRDLFTFNPELLGAEEYDEEDGGDDDEWDLEALRAKTEKAREERELERIRVLEGGTAKLTISDQPPAA</sequence>
<evidence type="ECO:0000256" key="1">
    <source>
        <dbReference type="ARBA" id="ARBA00022723"/>
    </source>
</evidence>
<evidence type="ECO:0000256" key="4">
    <source>
        <dbReference type="PROSITE-ProRule" id="PRU00723"/>
    </source>
</evidence>
<comment type="caution">
    <text evidence="7">The sequence shown here is derived from an EMBL/GenBank/DDBJ whole genome shotgun (WGS) entry which is preliminary data.</text>
</comment>
<dbReference type="Gene3D" id="6.20.400.10">
    <property type="match status" value="1"/>
</dbReference>
<reference evidence="7 8" key="1">
    <citation type="submission" date="2019-03" db="EMBL/GenBank/DDBJ databases">
        <title>Rhodosporidium diobovatum UCD-FST 08-225 genome sequencing, assembly, and annotation.</title>
        <authorList>
            <person name="Fakankun I.U."/>
            <person name="Fristensky B."/>
            <person name="Levin D.B."/>
        </authorList>
    </citation>
    <scope>NUCLEOTIDE SEQUENCE [LARGE SCALE GENOMIC DNA]</scope>
    <source>
        <strain evidence="7 8">UCD-FST 08-225</strain>
    </source>
</reference>
<evidence type="ECO:0000256" key="3">
    <source>
        <dbReference type="ARBA" id="ARBA00022833"/>
    </source>
</evidence>
<feature type="domain" description="C3H1-type" evidence="6">
    <location>
        <begin position="94"/>
        <end position="121"/>
    </location>
</feature>
<organism evidence="7 8">
    <name type="scientific">Rhodotorula diobovata</name>
    <dbReference type="NCBI Taxonomy" id="5288"/>
    <lineage>
        <taxon>Eukaryota</taxon>
        <taxon>Fungi</taxon>
        <taxon>Dikarya</taxon>
        <taxon>Basidiomycota</taxon>
        <taxon>Pucciniomycotina</taxon>
        <taxon>Microbotryomycetes</taxon>
        <taxon>Sporidiobolales</taxon>
        <taxon>Sporidiobolaceae</taxon>
        <taxon>Rhodotorula</taxon>
    </lineage>
</organism>
<dbReference type="GO" id="GO:0008270">
    <property type="term" value="F:zinc ion binding"/>
    <property type="evidence" value="ECO:0007669"/>
    <property type="project" value="UniProtKB-KW"/>
</dbReference>
<gene>
    <name evidence="7" type="ORF">DMC30DRAFT_153260</name>
</gene>
<feature type="zinc finger region" description="C3H1-type" evidence="4">
    <location>
        <begin position="169"/>
        <end position="206"/>
    </location>
</feature>
<dbReference type="GO" id="GO:0003729">
    <property type="term" value="F:mRNA binding"/>
    <property type="evidence" value="ECO:0007669"/>
    <property type="project" value="TreeGrafter"/>
</dbReference>
<dbReference type="EMBL" id="SOZI01000270">
    <property type="protein sequence ID" value="TNY17002.1"/>
    <property type="molecule type" value="Genomic_DNA"/>
</dbReference>
<keyword evidence="8" id="KW-1185">Reference proteome</keyword>
<dbReference type="OrthoDB" id="278280at2759"/>
<dbReference type="PROSITE" id="PS50103">
    <property type="entry name" value="ZF_C3H1"/>
    <property type="match status" value="2"/>
</dbReference>
<feature type="region of interest" description="Disordered" evidence="5">
    <location>
        <begin position="49"/>
        <end position="69"/>
    </location>
</feature>
<keyword evidence="3 4" id="KW-0862">Zinc</keyword>
<dbReference type="InterPro" id="IPR032378">
    <property type="entry name" value="ZC3H15/TMA46_C"/>
</dbReference>
<evidence type="ECO:0000259" key="6">
    <source>
        <dbReference type="PROSITE" id="PS50103"/>
    </source>
</evidence>
<feature type="domain" description="C3H1-type" evidence="6">
    <location>
        <begin position="169"/>
        <end position="206"/>
    </location>
</feature>
<dbReference type="AlphaFoldDB" id="A0A5C5FKT0"/>
<evidence type="ECO:0000313" key="8">
    <source>
        <dbReference type="Proteomes" id="UP000311382"/>
    </source>
</evidence>
<keyword evidence="1 4" id="KW-0479">Metal-binding</keyword>
<dbReference type="PANTHER" id="PTHR12681">
    <property type="entry name" value="ZINC FINGER-CONTAINING PROTEIN P48ZNF"/>
    <property type="match status" value="1"/>
</dbReference>
<dbReference type="STRING" id="5288.A0A5C5FKT0"/>
<evidence type="ECO:0000313" key="7">
    <source>
        <dbReference type="EMBL" id="TNY17002.1"/>
    </source>
</evidence>
<dbReference type="Gene3D" id="4.10.1000.10">
    <property type="entry name" value="Zinc finger, CCCH-type"/>
    <property type="match status" value="1"/>
</dbReference>
<protein>
    <recommendedName>
        <fullName evidence="6">C3H1-type domain-containing protein</fullName>
    </recommendedName>
</protein>
<dbReference type="PANTHER" id="PTHR12681:SF0">
    <property type="entry name" value="ZINC FINGER CCCH DOMAIN-CONTAINING PROTEIN 15"/>
    <property type="match status" value="1"/>
</dbReference>
<dbReference type="Pfam" id="PF00642">
    <property type="entry name" value="zf-CCCH"/>
    <property type="match status" value="1"/>
</dbReference>
<dbReference type="Proteomes" id="UP000311382">
    <property type="component" value="Unassembled WGS sequence"/>
</dbReference>
<keyword evidence="2 4" id="KW-0863">Zinc-finger</keyword>
<dbReference type="Pfam" id="PF16543">
    <property type="entry name" value="DFRP_C"/>
    <property type="match status" value="1"/>
</dbReference>
<dbReference type="GO" id="GO:0005829">
    <property type="term" value="C:cytosol"/>
    <property type="evidence" value="ECO:0007669"/>
    <property type="project" value="TreeGrafter"/>
</dbReference>
<proteinExistence type="predicted"/>
<name>A0A5C5FKT0_9BASI</name>
<dbReference type="InterPro" id="IPR036855">
    <property type="entry name" value="Znf_CCCH_sf"/>
</dbReference>
<evidence type="ECO:0000256" key="2">
    <source>
        <dbReference type="ARBA" id="ARBA00022771"/>
    </source>
</evidence>
<dbReference type="SMART" id="SM00356">
    <property type="entry name" value="ZnF_C3H1"/>
    <property type="match status" value="2"/>
</dbReference>
<accession>A0A5C5FKT0</accession>
<dbReference type="GO" id="GO:0002181">
    <property type="term" value="P:cytoplasmic translation"/>
    <property type="evidence" value="ECO:0007669"/>
    <property type="project" value="TreeGrafter"/>
</dbReference>